<dbReference type="PANTHER" id="PTHR11716:SF47">
    <property type="entry name" value="PHOSPHOLIPASE A2-ALPHA"/>
    <property type="match status" value="1"/>
</dbReference>
<feature type="transmembrane region" description="Helical" evidence="15">
    <location>
        <begin position="56"/>
        <end position="83"/>
    </location>
</feature>
<dbReference type="GeneID" id="103721392"/>
<dbReference type="GO" id="GO:0016042">
    <property type="term" value="P:lipid catabolic process"/>
    <property type="evidence" value="ECO:0007669"/>
    <property type="project" value="UniProtKB-KW"/>
</dbReference>
<dbReference type="Gene3D" id="1.20.90.10">
    <property type="entry name" value="Phospholipase A2 domain"/>
    <property type="match status" value="1"/>
</dbReference>
<keyword evidence="15" id="KW-1133">Transmembrane helix</keyword>
<sequence length="201" mass="22406">MDGGKRNLSSKLAILIFHLLLALLISTTPIHALNIGVQSVNSGITAVSIIQIYKKFFFLLPFFSFFFFNFYYFTFIFFSCLIVPQSKQQQCSRTCASQHCNAPPFLKYGKYCGILYSGCPGEKPCDALDACCMTHDNCVESKHNDYLNVECNENLLNCIAKVRASGKGTFKGNKCMVEEVVDVITLVMEVALLAGRALHKP</sequence>
<dbReference type="PROSITE" id="PS00118">
    <property type="entry name" value="PA2_HIS"/>
    <property type="match status" value="1"/>
</dbReference>
<name>A0A8B9AL31_PHODC</name>
<dbReference type="OrthoDB" id="1932081at2759"/>
<proteinExistence type="inferred from homology"/>
<dbReference type="GO" id="GO:0006644">
    <property type="term" value="P:phospholipid metabolic process"/>
    <property type="evidence" value="ECO:0007669"/>
    <property type="project" value="InterPro"/>
</dbReference>
<dbReference type="InterPro" id="IPR001211">
    <property type="entry name" value="PLA2"/>
</dbReference>
<dbReference type="GO" id="GO:0005576">
    <property type="term" value="C:extracellular region"/>
    <property type="evidence" value="ECO:0007669"/>
    <property type="project" value="UniProtKB-SubCell"/>
</dbReference>
<comment type="catalytic activity">
    <reaction evidence="1">
        <text>a 1,2-diacyl-sn-glycero-3-phosphocholine + H2O = a 1-acyl-sn-glycero-3-phosphocholine + a fatty acid + H(+)</text>
        <dbReference type="Rhea" id="RHEA:15801"/>
        <dbReference type="ChEBI" id="CHEBI:15377"/>
        <dbReference type="ChEBI" id="CHEBI:15378"/>
        <dbReference type="ChEBI" id="CHEBI:28868"/>
        <dbReference type="ChEBI" id="CHEBI:57643"/>
        <dbReference type="ChEBI" id="CHEBI:58168"/>
        <dbReference type="EC" id="3.1.1.4"/>
    </reaction>
</comment>
<keyword evidence="7" id="KW-0479">Metal-binding</keyword>
<evidence type="ECO:0000256" key="16">
    <source>
        <dbReference type="SAM" id="SignalP"/>
    </source>
</evidence>
<evidence type="ECO:0000256" key="10">
    <source>
        <dbReference type="ARBA" id="ARBA00022837"/>
    </source>
</evidence>
<evidence type="ECO:0000256" key="5">
    <source>
        <dbReference type="ARBA" id="ARBA00013278"/>
    </source>
</evidence>
<keyword evidence="11" id="KW-0442">Lipid degradation</keyword>
<keyword evidence="13" id="KW-1015">Disulfide bond</keyword>
<evidence type="ECO:0000256" key="11">
    <source>
        <dbReference type="ARBA" id="ARBA00022963"/>
    </source>
</evidence>
<feature type="chain" id="PRO_5034907297" description="phospholipase A2" evidence="16">
    <location>
        <begin position="33"/>
        <end position="201"/>
    </location>
</feature>
<keyword evidence="10" id="KW-0106">Calcium</keyword>
<evidence type="ECO:0000256" key="2">
    <source>
        <dbReference type="ARBA" id="ARBA00001913"/>
    </source>
</evidence>
<dbReference type="GO" id="GO:0004623">
    <property type="term" value="F:phospholipase A2 activity"/>
    <property type="evidence" value="ECO:0007669"/>
    <property type="project" value="UniProtKB-EC"/>
</dbReference>
<keyword evidence="9" id="KW-0378">Hydrolase</keyword>
<dbReference type="GO" id="GO:0008289">
    <property type="term" value="F:lipid binding"/>
    <property type="evidence" value="ECO:0007669"/>
    <property type="project" value="TreeGrafter"/>
</dbReference>
<evidence type="ECO:0000256" key="9">
    <source>
        <dbReference type="ARBA" id="ARBA00022801"/>
    </source>
</evidence>
<comment type="subcellular location">
    <subcellularLocation>
        <location evidence="3">Secreted</location>
    </subcellularLocation>
</comment>
<keyword evidence="6" id="KW-0964">Secreted</keyword>
<dbReference type="SUPFAM" id="SSF48619">
    <property type="entry name" value="Phospholipase A2, PLA2"/>
    <property type="match status" value="1"/>
</dbReference>
<evidence type="ECO:0000256" key="1">
    <source>
        <dbReference type="ARBA" id="ARBA00001604"/>
    </source>
</evidence>
<evidence type="ECO:0000256" key="15">
    <source>
        <dbReference type="SAM" id="Phobius"/>
    </source>
</evidence>
<keyword evidence="17" id="KW-1185">Reference proteome</keyword>
<dbReference type="CDD" id="cd04706">
    <property type="entry name" value="PLA2_plant"/>
    <property type="match status" value="1"/>
</dbReference>
<gene>
    <name evidence="18" type="primary">LOC103721392</name>
</gene>
<dbReference type="PANTHER" id="PTHR11716">
    <property type="entry name" value="PHOSPHOLIPASE A2 FAMILY MEMBER"/>
    <property type="match status" value="1"/>
</dbReference>
<keyword evidence="12" id="KW-0443">Lipid metabolism</keyword>
<evidence type="ECO:0000313" key="18">
    <source>
        <dbReference type="RefSeq" id="XP_038984743.1"/>
    </source>
</evidence>
<dbReference type="GO" id="GO:0050482">
    <property type="term" value="P:arachidonate secretion"/>
    <property type="evidence" value="ECO:0007669"/>
    <property type="project" value="InterPro"/>
</dbReference>
<dbReference type="EC" id="3.1.1.4" evidence="5"/>
<comment type="cofactor">
    <cofactor evidence="2">
        <name>Ca(2+)</name>
        <dbReference type="ChEBI" id="CHEBI:29108"/>
    </cofactor>
</comment>
<evidence type="ECO:0000256" key="8">
    <source>
        <dbReference type="ARBA" id="ARBA00022729"/>
    </source>
</evidence>
<keyword evidence="15" id="KW-0812">Transmembrane</keyword>
<reference evidence="17" key="1">
    <citation type="journal article" date="2019" name="Nat. Commun.">
        <title>Genome-wide association mapping of date palm fruit traits.</title>
        <authorList>
            <person name="Hazzouri K.M."/>
            <person name="Gros-Balthazard M."/>
            <person name="Flowers J.M."/>
            <person name="Copetti D."/>
            <person name="Lemansour A."/>
            <person name="Lebrun M."/>
            <person name="Masmoudi K."/>
            <person name="Ferrand S."/>
            <person name="Dhar M.I."/>
            <person name="Fresquez Z.A."/>
            <person name="Rosas U."/>
            <person name="Zhang J."/>
            <person name="Talag J."/>
            <person name="Lee S."/>
            <person name="Kudrna D."/>
            <person name="Powell R.F."/>
            <person name="Leitch I.J."/>
            <person name="Krueger R.R."/>
            <person name="Wing R.A."/>
            <person name="Amiri K.M.A."/>
            <person name="Purugganan M.D."/>
        </authorList>
    </citation>
    <scope>NUCLEOTIDE SEQUENCE [LARGE SCALE GENOMIC DNA]</scope>
    <source>
        <strain evidence="17">cv. Khalas</strain>
    </source>
</reference>
<evidence type="ECO:0000313" key="17">
    <source>
        <dbReference type="Proteomes" id="UP000228380"/>
    </source>
</evidence>
<organism evidence="17 18">
    <name type="scientific">Phoenix dactylifera</name>
    <name type="common">Date palm</name>
    <dbReference type="NCBI Taxonomy" id="42345"/>
    <lineage>
        <taxon>Eukaryota</taxon>
        <taxon>Viridiplantae</taxon>
        <taxon>Streptophyta</taxon>
        <taxon>Embryophyta</taxon>
        <taxon>Tracheophyta</taxon>
        <taxon>Spermatophyta</taxon>
        <taxon>Magnoliopsida</taxon>
        <taxon>Liliopsida</taxon>
        <taxon>Arecaceae</taxon>
        <taxon>Coryphoideae</taxon>
        <taxon>Phoeniceae</taxon>
        <taxon>Phoenix</taxon>
    </lineage>
</organism>
<evidence type="ECO:0000256" key="3">
    <source>
        <dbReference type="ARBA" id="ARBA00004613"/>
    </source>
</evidence>
<dbReference type="RefSeq" id="XP_038984743.1">
    <property type="nucleotide sequence ID" value="XM_039128815.1"/>
</dbReference>
<reference evidence="18" key="2">
    <citation type="submission" date="2025-08" db="UniProtKB">
        <authorList>
            <consortium name="RefSeq"/>
        </authorList>
    </citation>
    <scope>IDENTIFICATION</scope>
    <source>
        <tissue evidence="18">Young leaves</tissue>
    </source>
</reference>
<keyword evidence="8 16" id="KW-0732">Signal</keyword>
<evidence type="ECO:0000256" key="7">
    <source>
        <dbReference type="ARBA" id="ARBA00022723"/>
    </source>
</evidence>
<dbReference type="AlphaFoldDB" id="A0A8B9AL31"/>
<accession>A0A8B9AL31</accession>
<dbReference type="InterPro" id="IPR036444">
    <property type="entry name" value="PLipase_A2_dom_sf"/>
</dbReference>
<dbReference type="GO" id="GO:0005509">
    <property type="term" value="F:calcium ion binding"/>
    <property type="evidence" value="ECO:0007669"/>
    <property type="project" value="InterPro"/>
</dbReference>
<evidence type="ECO:0000256" key="14">
    <source>
        <dbReference type="ARBA" id="ARBA00059871"/>
    </source>
</evidence>
<evidence type="ECO:0000256" key="12">
    <source>
        <dbReference type="ARBA" id="ARBA00023098"/>
    </source>
</evidence>
<evidence type="ECO:0000256" key="6">
    <source>
        <dbReference type="ARBA" id="ARBA00022525"/>
    </source>
</evidence>
<dbReference type="FunFam" id="1.20.90.10:FF:000005">
    <property type="entry name" value="Secretory phospholipase A2"/>
    <property type="match status" value="1"/>
</dbReference>
<feature type="signal peptide" evidence="16">
    <location>
        <begin position="1"/>
        <end position="32"/>
    </location>
</feature>
<dbReference type="Proteomes" id="UP000228380">
    <property type="component" value="Chromosome 8"/>
</dbReference>
<keyword evidence="15" id="KW-0472">Membrane</keyword>
<evidence type="ECO:0000256" key="13">
    <source>
        <dbReference type="ARBA" id="ARBA00023157"/>
    </source>
</evidence>
<protein>
    <recommendedName>
        <fullName evidence="5">phospholipase A2</fullName>
        <ecNumber evidence="5">3.1.1.4</ecNumber>
    </recommendedName>
</protein>
<dbReference type="InterPro" id="IPR033113">
    <property type="entry name" value="PLA2_histidine"/>
</dbReference>
<comment type="function">
    <text evidence="14">PA2 catalyzes the calcium-dependent hydrolysis of the 2-acyl groups in 3-sn-phosphoglycerides. Releases lysophospholipids (LPLs) and free fatty acids (FFAs) from membrane phospholipids in response to hormones and other external stimuli.</text>
</comment>
<evidence type="ECO:0000256" key="4">
    <source>
        <dbReference type="ARBA" id="ARBA00007056"/>
    </source>
</evidence>
<comment type="similarity">
    <text evidence="4">Belongs to the phospholipase A2 family.</text>
</comment>